<accession>A0A9N8F5M5</accession>
<feature type="region of interest" description="Disordered" evidence="1">
    <location>
        <begin position="108"/>
        <end position="146"/>
    </location>
</feature>
<organism evidence="2 3">
    <name type="scientific">Seminavis robusta</name>
    <dbReference type="NCBI Taxonomy" id="568900"/>
    <lineage>
        <taxon>Eukaryota</taxon>
        <taxon>Sar</taxon>
        <taxon>Stramenopiles</taxon>
        <taxon>Ochrophyta</taxon>
        <taxon>Bacillariophyta</taxon>
        <taxon>Bacillariophyceae</taxon>
        <taxon>Bacillariophycidae</taxon>
        <taxon>Naviculales</taxon>
        <taxon>Naviculaceae</taxon>
        <taxon>Seminavis</taxon>
    </lineage>
</organism>
<dbReference type="EMBL" id="CAICTM010003462">
    <property type="protein sequence ID" value="CAB9531365.1"/>
    <property type="molecule type" value="Genomic_DNA"/>
</dbReference>
<comment type="caution">
    <text evidence="2">The sequence shown here is derived from an EMBL/GenBank/DDBJ whole genome shotgun (WGS) entry which is preliminary data.</text>
</comment>
<reference evidence="2" key="1">
    <citation type="submission" date="2020-06" db="EMBL/GenBank/DDBJ databases">
        <authorList>
            <consortium name="Plant Systems Biology data submission"/>
        </authorList>
    </citation>
    <scope>NUCLEOTIDE SEQUENCE</scope>
    <source>
        <strain evidence="2">D6</strain>
    </source>
</reference>
<dbReference type="Proteomes" id="UP001153069">
    <property type="component" value="Unassembled WGS sequence"/>
</dbReference>
<keyword evidence="3" id="KW-1185">Reference proteome</keyword>
<protein>
    <submittedName>
        <fullName evidence="2">Uncharacterized protein</fullName>
    </submittedName>
</protein>
<sequence length="146" mass="17525">MANLIKSVLRDYDRLLVDCEAYGHDMAIILQMRKDNPPVQVPWHRSEAKPLLEKDIDEKKHLEIDPETGEKIKPRQLYQSRVEYREYKLKVFRDHLYQEVKKRERKQFRFEKKNSRTKTKQKLRAPATVVEGGPTYHDGYPRDEES</sequence>
<dbReference type="AlphaFoldDB" id="A0A9N8F5M5"/>
<evidence type="ECO:0000313" key="2">
    <source>
        <dbReference type="EMBL" id="CAB9531365.1"/>
    </source>
</evidence>
<gene>
    <name evidence="2" type="ORF">SEMRO_3464_G348310.1</name>
</gene>
<evidence type="ECO:0000256" key="1">
    <source>
        <dbReference type="SAM" id="MobiDB-lite"/>
    </source>
</evidence>
<dbReference type="OrthoDB" id="56518at2759"/>
<name>A0A9N8F5M5_9STRA</name>
<evidence type="ECO:0000313" key="3">
    <source>
        <dbReference type="Proteomes" id="UP001153069"/>
    </source>
</evidence>
<proteinExistence type="predicted"/>